<name>A0A1I8JVX7_ANOQN</name>
<reference evidence="4" key="1">
    <citation type="submission" date="2020-05" db="UniProtKB">
        <authorList>
            <consortium name="EnsemblMetazoa"/>
        </authorList>
    </citation>
    <scope>IDENTIFICATION</scope>
    <source>
        <strain evidence="4">SANGQUA</strain>
    </source>
</reference>
<evidence type="ECO:0000313" key="5">
    <source>
        <dbReference type="Proteomes" id="UP000076407"/>
    </source>
</evidence>
<dbReference type="GO" id="GO:0005615">
    <property type="term" value="C:extracellular space"/>
    <property type="evidence" value="ECO:0007669"/>
    <property type="project" value="TreeGrafter"/>
</dbReference>
<evidence type="ECO:0000313" key="4">
    <source>
        <dbReference type="EnsemblMetazoa" id="AQUA016217-PA"/>
    </source>
</evidence>
<dbReference type="Gene3D" id="3.80.10.10">
    <property type="entry name" value="Ribonuclease Inhibitor"/>
    <property type="match status" value="2"/>
</dbReference>
<protein>
    <recommendedName>
        <fullName evidence="6">Leucine rich immune protein (Coil-less)</fullName>
    </recommendedName>
</protein>
<organism evidence="4 5">
    <name type="scientific">Anopheles quadriannulatus</name>
    <name type="common">Mosquito</name>
    <dbReference type="NCBI Taxonomy" id="34691"/>
    <lineage>
        <taxon>Eukaryota</taxon>
        <taxon>Metazoa</taxon>
        <taxon>Ecdysozoa</taxon>
        <taxon>Arthropoda</taxon>
        <taxon>Hexapoda</taxon>
        <taxon>Insecta</taxon>
        <taxon>Pterygota</taxon>
        <taxon>Neoptera</taxon>
        <taxon>Endopterygota</taxon>
        <taxon>Diptera</taxon>
        <taxon>Nematocera</taxon>
        <taxon>Culicoidea</taxon>
        <taxon>Culicidae</taxon>
        <taxon>Anophelinae</taxon>
        <taxon>Anopheles</taxon>
    </lineage>
</organism>
<sequence>MRTTLLLANLCLSTSSLFVVIILAVPSSSALQFVCQKKSGNYACTVSNYQPSLEGTFVFNHVPNGAQSIAFKNLISPPIVGRSLFGNIPSSISTVALHESSSVRTLIVPNATSIRELIIAEPTLSRLLFLPNGTLSKLYILRSSLATIPLTLKNLPKLAVLKLSQSPIEQIAFESFCSLSKLTSLNLKNNLIASLTFQASSPTSQCYASLERVSLSSNKLKHVNMTVFAAMRALEIIDLEYNQIEVVVGRLTNPKITTVILSNNNLFTINMCEWNTMPLINSFSLAVNSLSHIPQCLGRMRRVKFLNFNHNKLTRITIDSFVMLTELRSLHFTSNAIHTIDPASGVNRLPSSLRDVFLTNNPLKRESVANVFPPAVRIIN</sequence>
<feature type="chain" id="PRO_5037044287" description="Leucine rich immune protein (Coil-less)" evidence="3">
    <location>
        <begin position="31"/>
        <end position="380"/>
    </location>
</feature>
<dbReference type="InterPro" id="IPR032675">
    <property type="entry name" value="LRR_dom_sf"/>
</dbReference>
<dbReference type="STRING" id="34691.A0A1I8JVX7"/>
<dbReference type="PANTHER" id="PTHR45712:SF22">
    <property type="entry name" value="INSULIN-LIKE GROWTH FACTOR-BINDING PROTEIN COMPLEX ACID LABILE SUBUNIT"/>
    <property type="match status" value="1"/>
</dbReference>
<evidence type="ECO:0000256" key="1">
    <source>
        <dbReference type="ARBA" id="ARBA00022614"/>
    </source>
</evidence>
<keyword evidence="3" id="KW-0732">Signal</keyword>
<evidence type="ECO:0000256" key="2">
    <source>
        <dbReference type="ARBA" id="ARBA00022737"/>
    </source>
</evidence>
<dbReference type="InterPro" id="IPR001611">
    <property type="entry name" value="Leu-rich_rpt"/>
</dbReference>
<evidence type="ECO:0008006" key="6">
    <source>
        <dbReference type="Google" id="ProtNLM"/>
    </source>
</evidence>
<dbReference type="InterPro" id="IPR003591">
    <property type="entry name" value="Leu-rich_rpt_typical-subtyp"/>
</dbReference>
<dbReference type="InterPro" id="IPR050333">
    <property type="entry name" value="SLRP"/>
</dbReference>
<dbReference type="SUPFAM" id="SSF52058">
    <property type="entry name" value="L domain-like"/>
    <property type="match status" value="1"/>
</dbReference>
<evidence type="ECO:0000256" key="3">
    <source>
        <dbReference type="SAM" id="SignalP"/>
    </source>
</evidence>
<dbReference type="PANTHER" id="PTHR45712">
    <property type="entry name" value="AGAP008170-PA"/>
    <property type="match status" value="1"/>
</dbReference>
<dbReference type="EnsemblMetazoa" id="AQUA016217-RA">
    <property type="protein sequence ID" value="AQUA016217-PA"/>
    <property type="gene ID" value="AQUA016217"/>
</dbReference>
<dbReference type="SMART" id="SM00369">
    <property type="entry name" value="LRR_TYP"/>
    <property type="match status" value="6"/>
</dbReference>
<dbReference type="Pfam" id="PF13855">
    <property type="entry name" value="LRR_8"/>
    <property type="match status" value="1"/>
</dbReference>
<keyword evidence="5" id="KW-1185">Reference proteome</keyword>
<keyword evidence="2" id="KW-0677">Repeat</keyword>
<dbReference type="VEuPathDB" id="VectorBase:AQUA016217"/>
<proteinExistence type="predicted"/>
<dbReference type="AlphaFoldDB" id="A0A1I8JVX7"/>
<accession>A0A1I8JVX7</accession>
<dbReference type="Proteomes" id="UP000076407">
    <property type="component" value="Unassembled WGS sequence"/>
</dbReference>
<keyword evidence="1" id="KW-0433">Leucine-rich repeat</keyword>
<feature type="signal peptide" evidence="3">
    <location>
        <begin position="1"/>
        <end position="30"/>
    </location>
</feature>